<dbReference type="RefSeq" id="WP_126678835.1">
    <property type="nucleotide sequence ID" value="NZ_RYYU01000001.1"/>
</dbReference>
<dbReference type="PANTHER" id="PTHR41775:SF1">
    <property type="entry name" value="PEPTIDASE M6-LIKE DOMAIN-CONTAINING PROTEIN"/>
    <property type="match status" value="1"/>
</dbReference>
<evidence type="ECO:0000259" key="2">
    <source>
        <dbReference type="Pfam" id="PF05547"/>
    </source>
</evidence>
<dbReference type="SUPFAM" id="SSF55486">
    <property type="entry name" value="Metalloproteases ('zincins'), catalytic domain"/>
    <property type="match status" value="1"/>
</dbReference>
<comment type="caution">
    <text evidence="3">The sequence shown here is derived from an EMBL/GenBank/DDBJ whole genome shotgun (WGS) entry which is preliminary data.</text>
</comment>
<feature type="signal peptide" evidence="1">
    <location>
        <begin position="1"/>
        <end position="20"/>
    </location>
</feature>
<keyword evidence="4" id="KW-1185">Reference proteome</keyword>
<evidence type="ECO:0000313" key="4">
    <source>
        <dbReference type="Proteomes" id="UP000278983"/>
    </source>
</evidence>
<keyword evidence="3" id="KW-0482">Metalloprotease</keyword>
<proteinExistence type="predicted"/>
<dbReference type="GO" id="GO:0006508">
    <property type="term" value="P:proteolysis"/>
    <property type="evidence" value="ECO:0007669"/>
    <property type="project" value="UniProtKB-KW"/>
</dbReference>
<dbReference type="Proteomes" id="UP000278983">
    <property type="component" value="Unassembled WGS sequence"/>
</dbReference>
<gene>
    <name evidence="3" type="ORF">EHV08_08145</name>
</gene>
<feature type="chain" id="PRO_5019143168" evidence="1">
    <location>
        <begin position="21"/>
        <end position="731"/>
    </location>
</feature>
<keyword evidence="3" id="KW-0645">Protease</keyword>
<dbReference type="InterPro" id="IPR008757">
    <property type="entry name" value="Peptidase_M6-like_domain"/>
</dbReference>
<evidence type="ECO:0000256" key="1">
    <source>
        <dbReference type="SAM" id="SignalP"/>
    </source>
</evidence>
<dbReference type="NCBIfam" id="TIGR03296">
    <property type="entry name" value="M6dom_TIGR03296"/>
    <property type="match status" value="1"/>
</dbReference>
<name>A0A432LLL3_9BACT</name>
<organism evidence="3 4">
    <name type="scientific">Prevotella koreensis</name>
    <dbReference type="NCBI Taxonomy" id="2490854"/>
    <lineage>
        <taxon>Bacteria</taxon>
        <taxon>Pseudomonadati</taxon>
        <taxon>Bacteroidota</taxon>
        <taxon>Bacteroidia</taxon>
        <taxon>Bacteroidales</taxon>
        <taxon>Prevotellaceae</taxon>
        <taxon>Prevotella</taxon>
    </lineage>
</organism>
<keyword evidence="1" id="KW-0732">Signal</keyword>
<dbReference type="EMBL" id="RYYU01000001">
    <property type="protein sequence ID" value="RUL59729.1"/>
    <property type="molecule type" value="Genomic_DNA"/>
</dbReference>
<keyword evidence="3" id="KW-0378">Hydrolase</keyword>
<protein>
    <submittedName>
        <fullName evidence="3">M6 family metalloprotease domain-containing protein</fullName>
    </submittedName>
</protein>
<dbReference type="PANTHER" id="PTHR41775">
    <property type="entry name" value="SECRETED PROTEIN-RELATED"/>
    <property type="match status" value="1"/>
</dbReference>
<dbReference type="OrthoDB" id="9813478at2"/>
<sequence>MKKFLLLTLAIFSMAWNAQAIRPIRKAELIKQSDGTTVHAFKHGDQYCAYYTTLDGKVLYSNIAGDLCYARLEKGELVATDMIAHDLQLRTTEEKAFIESLQITEKTPEVTKLAMRKEPRKIISASTPDGLGKKGQSALGAVNSIGEIKVPVILVSYTDVDFMPTSTIEKYDRYFNKEGYDEEPNTVGSVRDYYLAQSNGMFSPKFEIVAKVKLSQNRAYYGANKNGKSGNDVRAGEMIKEAIKLAKQEKGDTYFDQFVVDGAIQNVTVLYAGEGEANYGAPAEAIWPHEFDINQNIEGYLFKSYFVGNEVGASANTMAGIGVFCHEFGHALGLPDFYPTNYNYDDDFAFGSWSLMEAGCYVHGGNAPIGMMAYERSYLGWLDIPALQEEGNISLDDINKKDGVPARLIRNPNNQMEYFIVENRQVGTWYPKEFGSGLMLTHFCYDKFKWMSNTVNNIKNSKRAHIVTADGSKIGHQLPSQTHFFGNGVPNIESARYKLYFGSTLANSEIYKVMEHGDGTITFNFRNKDLADSYEILGTEIFEKVTDVNNLKNDDRIIFVNEEAKMAMTTKDVTGKRTASTMKVSNNSNFITDNNAEILTISVNNDVFTFKTTENRYLGMKRTGMTTSSSINENSKAKIEINNGEATVKFTGRFKKYIAYDSDKYLFFATTTEPVKLQIYRSTNYTNSIEGIETQPDNSVETIYNLNGQRVERENMQRGIYIINGKKVMVK</sequence>
<dbReference type="AlphaFoldDB" id="A0A432LLL3"/>
<accession>A0A432LLL3</accession>
<dbReference type="GO" id="GO:0008237">
    <property type="term" value="F:metallopeptidase activity"/>
    <property type="evidence" value="ECO:0007669"/>
    <property type="project" value="UniProtKB-KW"/>
</dbReference>
<evidence type="ECO:0000313" key="3">
    <source>
        <dbReference type="EMBL" id="RUL59729.1"/>
    </source>
</evidence>
<reference evidence="3 4" key="1">
    <citation type="submission" date="2018-12" db="EMBL/GenBank/DDBJ databases">
        <title>Genome sequencing of Prevotella sp. KCOM 3155 (= JS262).</title>
        <authorList>
            <person name="Kook J.-K."/>
            <person name="Park S.-N."/>
            <person name="Lim Y.K."/>
        </authorList>
    </citation>
    <scope>NUCLEOTIDE SEQUENCE [LARGE SCALE GENOMIC DNA]</scope>
    <source>
        <strain evidence="3 4">KCOM 3155</strain>
    </source>
</reference>
<dbReference type="Pfam" id="PF05547">
    <property type="entry name" value="Peptidase_M6"/>
    <property type="match status" value="1"/>
</dbReference>
<feature type="domain" description="Peptidase M6-like" evidence="2">
    <location>
        <begin position="172"/>
        <end position="378"/>
    </location>
</feature>